<sequence>MNWCVHTNIAFILLGTIFACYVHSVNRDLIISSQSEFHPFLASVLAFLANVGIMSFCIYEPCDVRYDSQGRPMRSYLCRAMSCGVPYS</sequence>
<reference evidence="2 3" key="2">
    <citation type="journal article" date="2019" name="G3 (Bethesda)">
        <title>Hybrid Assembly of the Genome of the Entomopathogenic Nematode Steinernema carpocapsae Identifies the X-Chromosome.</title>
        <authorList>
            <person name="Serra L."/>
            <person name="Macchietto M."/>
            <person name="Macias-Munoz A."/>
            <person name="McGill C.J."/>
            <person name="Rodriguez I.M."/>
            <person name="Rodriguez B."/>
            <person name="Murad R."/>
            <person name="Mortazavi A."/>
        </authorList>
    </citation>
    <scope>NUCLEOTIDE SEQUENCE [LARGE SCALE GENOMIC DNA]</scope>
    <source>
        <strain evidence="2 3">ALL</strain>
    </source>
</reference>
<evidence type="ECO:0000313" key="2">
    <source>
        <dbReference type="EMBL" id="TMS34474.1"/>
    </source>
</evidence>
<evidence type="ECO:0000313" key="3">
    <source>
        <dbReference type="Proteomes" id="UP000298663"/>
    </source>
</evidence>
<evidence type="ECO:0000256" key="1">
    <source>
        <dbReference type="SAM" id="Phobius"/>
    </source>
</evidence>
<protein>
    <submittedName>
        <fullName evidence="2">Uncharacterized protein</fullName>
    </submittedName>
</protein>
<dbReference type="EMBL" id="AZBU02000001">
    <property type="protein sequence ID" value="TMS34474.1"/>
    <property type="molecule type" value="Genomic_DNA"/>
</dbReference>
<dbReference type="Proteomes" id="UP000298663">
    <property type="component" value="Unassembled WGS sequence"/>
</dbReference>
<dbReference type="AlphaFoldDB" id="A0A4U8UN28"/>
<feature type="transmembrane region" description="Helical" evidence="1">
    <location>
        <begin position="40"/>
        <end position="59"/>
    </location>
</feature>
<gene>
    <name evidence="2" type="ORF">L596_002058</name>
</gene>
<keyword evidence="1" id="KW-0472">Membrane</keyword>
<accession>A0A4U8UN28</accession>
<comment type="caution">
    <text evidence="2">The sequence shown here is derived from an EMBL/GenBank/DDBJ whole genome shotgun (WGS) entry which is preliminary data.</text>
</comment>
<keyword evidence="1" id="KW-1133">Transmembrane helix</keyword>
<name>A0A4U8UN28_STECR</name>
<reference evidence="2 3" key="1">
    <citation type="journal article" date="2015" name="Genome Biol.">
        <title>Comparative genomics of Steinernema reveals deeply conserved gene regulatory networks.</title>
        <authorList>
            <person name="Dillman A.R."/>
            <person name="Macchietto M."/>
            <person name="Porter C.F."/>
            <person name="Rogers A."/>
            <person name="Williams B."/>
            <person name="Antoshechkin I."/>
            <person name="Lee M.M."/>
            <person name="Goodwin Z."/>
            <person name="Lu X."/>
            <person name="Lewis E.E."/>
            <person name="Goodrich-Blair H."/>
            <person name="Stock S.P."/>
            <person name="Adams B.J."/>
            <person name="Sternberg P.W."/>
            <person name="Mortazavi A."/>
        </authorList>
    </citation>
    <scope>NUCLEOTIDE SEQUENCE [LARGE SCALE GENOMIC DNA]</scope>
    <source>
        <strain evidence="2 3">ALL</strain>
    </source>
</reference>
<proteinExistence type="predicted"/>
<keyword evidence="1" id="KW-0812">Transmembrane</keyword>
<organism evidence="2 3">
    <name type="scientific">Steinernema carpocapsae</name>
    <name type="common">Entomopathogenic nematode</name>
    <dbReference type="NCBI Taxonomy" id="34508"/>
    <lineage>
        <taxon>Eukaryota</taxon>
        <taxon>Metazoa</taxon>
        <taxon>Ecdysozoa</taxon>
        <taxon>Nematoda</taxon>
        <taxon>Chromadorea</taxon>
        <taxon>Rhabditida</taxon>
        <taxon>Tylenchina</taxon>
        <taxon>Panagrolaimomorpha</taxon>
        <taxon>Strongyloidoidea</taxon>
        <taxon>Steinernematidae</taxon>
        <taxon>Steinernema</taxon>
    </lineage>
</organism>
<keyword evidence="3" id="KW-1185">Reference proteome</keyword>